<dbReference type="AlphaFoldDB" id="A0A2W7RJ71"/>
<proteinExistence type="predicted"/>
<dbReference type="OrthoDB" id="10000753at2"/>
<protein>
    <submittedName>
        <fullName evidence="1">Uncharacterized protein</fullName>
    </submittedName>
</protein>
<comment type="caution">
    <text evidence="1">The sequence shown here is derived from an EMBL/GenBank/DDBJ whole genome shotgun (WGS) entry which is preliminary data.</text>
</comment>
<dbReference type="EMBL" id="QKZQ01000020">
    <property type="protein sequence ID" value="PZX37962.1"/>
    <property type="molecule type" value="Genomic_DNA"/>
</dbReference>
<evidence type="ECO:0000313" key="2">
    <source>
        <dbReference type="Proteomes" id="UP000249364"/>
    </source>
</evidence>
<sequence length="179" mass="19379">MTDCWNSTVSGADGTYFSPGQAQAHTPASCAFGILLMHIRALVAAEAEIETAGFAVLGTELAQELRRAEQAREALIESCCDVIAADVWREEDRGLRHMAFFLLSLLEIESDAERQHLHFRSVLHRDVFGISGAGVAGRQAQKMQMEFFSRLDDLAQLQEFGGPGGALDDAADASEPVPA</sequence>
<dbReference type="STRING" id="121821.GCA_001870675_01189"/>
<gene>
    <name evidence="1" type="ORF">LY56_03163</name>
</gene>
<reference evidence="1 2" key="1">
    <citation type="submission" date="2018-06" db="EMBL/GenBank/DDBJ databases">
        <title>Genomic Encyclopedia of Archaeal and Bacterial Type Strains, Phase II (KMG-II): from individual species to whole genera.</title>
        <authorList>
            <person name="Goeker M."/>
        </authorList>
    </citation>
    <scope>NUCLEOTIDE SEQUENCE [LARGE SCALE GENOMIC DNA]</scope>
    <source>
        <strain evidence="1 2">DSM 13087</strain>
    </source>
</reference>
<dbReference type="Proteomes" id="UP000249364">
    <property type="component" value="Unassembled WGS sequence"/>
</dbReference>
<evidence type="ECO:0000313" key="1">
    <source>
        <dbReference type="EMBL" id="PZX37962.1"/>
    </source>
</evidence>
<name>A0A2W7RJ71_9RHOB</name>
<keyword evidence="2" id="KW-1185">Reference proteome</keyword>
<dbReference type="RefSeq" id="WP_143079920.1">
    <property type="nucleotide sequence ID" value="NZ_MEHT01000021.1"/>
</dbReference>
<organism evidence="1 2">
    <name type="scientific">Roseinatronobacter thiooxidans</name>
    <dbReference type="NCBI Taxonomy" id="121821"/>
    <lineage>
        <taxon>Bacteria</taxon>
        <taxon>Pseudomonadati</taxon>
        <taxon>Pseudomonadota</taxon>
        <taxon>Alphaproteobacteria</taxon>
        <taxon>Rhodobacterales</taxon>
        <taxon>Paracoccaceae</taxon>
        <taxon>Roseinatronobacter</taxon>
    </lineage>
</organism>
<accession>A0A2W7RJ71</accession>